<evidence type="ECO:0000313" key="6">
    <source>
        <dbReference type="Proteomes" id="UP000762676"/>
    </source>
</evidence>
<dbReference type="InterPro" id="IPR036188">
    <property type="entry name" value="FAD/NAD-bd_sf"/>
</dbReference>
<keyword evidence="6" id="KW-1185">Reference proteome</keyword>
<evidence type="ECO:0000256" key="1">
    <source>
        <dbReference type="ARBA" id="ARBA00001974"/>
    </source>
</evidence>
<sequence>MTPDRNFLVDTASNAGFPDVIVCCGAGHAYKFASLLGKILSEMAVDGRTKYDTSAFTWDREALTNPLFKPTFYQGKEQETLSKL</sequence>
<dbReference type="AlphaFoldDB" id="A0AAV4G4Z4"/>
<evidence type="ECO:0000256" key="3">
    <source>
        <dbReference type="ARBA" id="ARBA00022827"/>
    </source>
</evidence>
<name>A0AAV4G4Z4_9GAST</name>
<keyword evidence="2" id="KW-0285">Flavoprotein</keyword>
<evidence type="ECO:0000256" key="2">
    <source>
        <dbReference type="ARBA" id="ARBA00022630"/>
    </source>
</evidence>
<protein>
    <submittedName>
        <fullName evidence="5">Sarcosine oxidase</fullName>
    </submittedName>
</protein>
<dbReference type="Proteomes" id="UP000762676">
    <property type="component" value="Unassembled WGS sequence"/>
</dbReference>
<dbReference type="GO" id="GO:0050660">
    <property type="term" value="F:flavin adenine dinucleotide binding"/>
    <property type="evidence" value="ECO:0007669"/>
    <property type="project" value="InterPro"/>
</dbReference>
<evidence type="ECO:0000256" key="4">
    <source>
        <dbReference type="ARBA" id="ARBA00023002"/>
    </source>
</evidence>
<keyword evidence="3" id="KW-0274">FAD</keyword>
<dbReference type="EMBL" id="BMAT01001122">
    <property type="protein sequence ID" value="GFR80080.1"/>
    <property type="molecule type" value="Genomic_DNA"/>
</dbReference>
<evidence type="ECO:0000313" key="5">
    <source>
        <dbReference type="EMBL" id="GFR80080.1"/>
    </source>
</evidence>
<dbReference type="GO" id="GO:0008115">
    <property type="term" value="F:sarcosine oxidase activity"/>
    <property type="evidence" value="ECO:0007669"/>
    <property type="project" value="TreeGrafter"/>
</dbReference>
<proteinExistence type="predicted"/>
<dbReference type="InterPro" id="IPR045170">
    <property type="entry name" value="MTOX"/>
</dbReference>
<reference evidence="5 6" key="1">
    <citation type="journal article" date="2021" name="Elife">
        <title>Chloroplast acquisition without the gene transfer in kleptoplastic sea slugs, Plakobranchus ocellatus.</title>
        <authorList>
            <person name="Maeda T."/>
            <person name="Takahashi S."/>
            <person name="Yoshida T."/>
            <person name="Shimamura S."/>
            <person name="Takaki Y."/>
            <person name="Nagai Y."/>
            <person name="Toyoda A."/>
            <person name="Suzuki Y."/>
            <person name="Arimoto A."/>
            <person name="Ishii H."/>
            <person name="Satoh N."/>
            <person name="Nishiyama T."/>
            <person name="Hasebe M."/>
            <person name="Maruyama T."/>
            <person name="Minagawa J."/>
            <person name="Obokata J."/>
            <person name="Shigenobu S."/>
        </authorList>
    </citation>
    <scope>NUCLEOTIDE SEQUENCE [LARGE SCALE GENOMIC DNA]</scope>
</reference>
<gene>
    <name evidence="5" type="ORF">ElyMa_000571700</name>
</gene>
<comment type="cofactor">
    <cofactor evidence="1">
        <name>FAD</name>
        <dbReference type="ChEBI" id="CHEBI:57692"/>
    </cofactor>
</comment>
<comment type="caution">
    <text evidence="5">The sequence shown here is derived from an EMBL/GenBank/DDBJ whole genome shotgun (WGS) entry which is preliminary data.</text>
</comment>
<accession>A0AAV4G4Z4</accession>
<dbReference type="PANTHER" id="PTHR10961:SF7">
    <property type="entry name" value="FAD DEPENDENT OXIDOREDUCTASE DOMAIN-CONTAINING PROTEIN"/>
    <property type="match status" value="1"/>
</dbReference>
<dbReference type="Gene3D" id="3.50.50.60">
    <property type="entry name" value="FAD/NAD(P)-binding domain"/>
    <property type="match status" value="1"/>
</dbReference>
<organism evidence="5 6">
    <name type="scientific">Elysia marginata</name>
    <dbReference type="NCBI Taxonomy" id="1093978"/>
    <lineage>
        <taxon>Eukaryota</taxon>
        <taxon>Metazoa</taxon>
        <taxon>Spiralia</taxon>
        <taxon>Lophotrochozoa</taxon>
        <taxon>Mollusca</taxon>
        <taxon>Gastropoda</taxon>
        <taxon>Heterobranchia</taxon>
        <taxon>Euthyneura</taxon>
        <taxon>Panpulmonata</taxon>
        <taxon>Sacoglossa</taxon>
        <taxon>Placobranchoidea</taxon>
        <taxon>Plakobranchidae</taxon>
        <taxon>Elysia</taxon>
    </lineage>
</organism>
<keyword evidence="4" id="KW-0560">Oxidoreductase</keyword>
<dbReference type="PANTHER" id="PTHR10961">
    <property type="entry name" value="PEROXISOMAL SARCOSINE OXIDASE"/>
    <property type="match status" value="1"/>
</dbReference>